<organism evidence="3 4">
    <name type="scientific">Parapedobacter luteus</name>
    <dbReference type="NCBI Taxonomy" id="623280"/>
    <lineage>
        <taxon>Bacteria</taxon>
        <taxon>Pseudomonadati</taxon>
        <taxon>Bacteroidota</taxon>
        <taxon>Sphingobacteriia</taxon>
        <taxon>Sphingobacteriales</taxon>
        <taxon>Sphingobacteriaceae</taxon>
        <taxon>Parapedobacter</taxon>
    </lineage>
</organism>
<feature type="region of interest" description="Disordered" evidence="1">
    <location>
        <begin position="64"/>
        <end position="83"/>
    </location>
</feature>
<keyword evidence="2" id="KW-0812">Transmembrane</keyword>
<gene>
    <name evidence="3" type="ORF">SAMN05660226_02408</name>
</gene>
<dbReference type="Proteomes" id="UP000190541">
    <property type="component" value="Unassembled WGS sequence"/>
</dbReference>
<dbReference type="STRING" id="623280.SAMN05660226_02408"/>
<name>A0A1T5CWB8_9SPHI</name>
<sequence>MLTKEIQSAKRSPHANGCSIFCLRQPRFPLMPYATTMFHWYVFRFFMCIFVLILEAVMVGNEQTTDRNSLNPNQVIDKYQPDN</sequence>
<accession>A0A1T5CWB8</accession>
<proteinExistence type="predicted"/>
<evidence type="ECO:0000256" key="1">
    <source>
        <dbReference type="SAM" id="MobiDB-lite"/>
    </source>
</evidence>
<evidence type="ECO:0000313" key="3">
    <source>
        <dbReference type="EMBL" id="SKB63631.1"/>
    </source>
</evidence>
<feature type="transmembrane region" description="Helical" evidence="2">
    <location>
        <begin position="38"/>
        <end position="59"/>
    </location>
</feature>
<reference evidence="3 4" key="1">
    <citation type="submission" date="2017-02" db="EMBL/GenBank/DDBJ databases">
        <authorList>
            <person name="Peterson S.W."/>
        </authorList>
    </citation>
    <scope>NUCLEOTIDE SEQUENCE [LARGE SCALE GENOMIC DNA]</scope>
    <source>
        <strain evidence="3 4">DSM 22899</strain>
    </source>
</reference>
<keyword evidence="4" id="KW-1185">Reference proteome</keyword>
<dbReference type="EMBL" id="FUYS01000005">
    <property type="protein sequence ID" value="SKB63631.1"/>
    <property type="molecule type" value="Genomic_DNA"/>
</dbReference>
<keyword evidence="2" id="KW-0472">Membrane</keyword>
<evidence type="ECO:0000313" key="4">
    <source>
        <dbReference type="Proteomes" id="UP000190541"/>
    </source>
</evidence>
<protein>
    <submittedName>
        <fullName evidence="3">Uncharacterized protein</fullName>
    </submittedName>
</protein>
<feature type="compositionally biased region" description="Polar residues" evidence="1">
    <location>
        <begin position="64"/>
        <end position="74"/>
    </location>
</feature>
<dbReference type="AlphaFoldDB" id="A0A1T5CWB8"/>
<evidence type="ECO:0000256" key="2">
    <source>
        <dbReference type="SAM" id="Phobius"/>
    </source>
</evidence>
<keyword evidence="2" id="KW-1133">Transmembrane helix</keyword>